<dbReference type="Pfam" id="PF16913">
    <property type="entry name" value="PUNUT"/>
    <property type="match status" value="1"/>
</dbReference>
<dbReference type="Proteomes" id="UP000607653">
    <property type="component" value="Unassembled WGS sequence"/>
</dbReference>
<keyword evidence="9" id="KW-1185">Reference proteome</keyword>
<evidence type="ECO:0000256" key="6">
    <source>
        <dbReference type="ARBA" id="ARBA00023136"/>
    </source>
</evidence>
<protein>
    <submittedName>
        <fullName evidence="8">Uncharacterized protein</fullName>
    </submittedName>
</protein>
<dbReference type="GO" id="GO:0015211">
    <property type="term" value="F:purine nucleoside transmembrane transporter activity"/>
    <property type="evidence" value="ECO:0007669"/>
    <property type="project" value="InterPro"/>
</dbReference>
<proteinExistence type="inferred from homology"/>
<organism evidence="8 9">
    <name type="scientific">Nelumbo nucifera</name>
    <name type="common">Sacred lotus</name>
    <dbReference type="NCBI Taxonomy" id="4432"/>
    <lineage>
        <taxon>Eukaryota</taxon>
        <taxon>Viridiplantae</taxon>
        <taxon>Streptophyta</taxon>
        <taxon>Embryophyta</taxon>
        <taxon>Tracheophyta</taxon>
        <taxon>Spermatophyta</taxon>
        <taxon>Magnoliopsida</taxon>
        <taxon>Proteales</taxon>
        <taxon>Nelumbonaceae</taxon>
        <taxon>Nelumbo</taxon>
    </lineage>
</organism>
<keyword evidence="6 7" id="KW-0472">Membrane</keyword>
<evidence type="ECO:0000313" key="9">
    <source>
        <dbReference type="Proteomes" id="UP000607653"/>
    </source>
</evidence>
<evidence type="ECO:0000256" key="7">
    <source>
        <dbReference type="SAM" id="Phobius"/>
    </source>
</evidence>
<keyword evidence="4 7" id="KW-0812">Transmembrane</keyword>
<dbReference type="PANTHER" id="PTHR31376">
    <property type="entry name" value="OS09G0467300 PROTEIN-RELATED"/>
    <property type="match status" value="1"/>
</dbReference>
<feature type="transmembrane region" description="Helical" evidence="7">
    <location>
        <begin position="35"/>
        <end position="54"/>
    </location>
</feature>
<gene>
    <name evidence="8" type="ORF">HUJ06_023249</name>
</gene>
<evidence type="ECO:0000256" key="5">
    <source>
        <dbReference type="ARBA" id="ARBA00022989"/>
    </source>
</evidence>
<feature type="transmembrane region" description="Helical" evidence="7">
    <location>
        <begin position="6"/>
        <end position="23"/>
    </location>
</feature>
<accession>A0A822XS72</accession>
<reference evidence="8 9" key="1">
    <citation type="journal article" date="2020" name="Mol. Biol. Evol.">
        <title>Distinct Expression and Methylation Patterns for Genes with Different Fates following a Single Whole-Genome Duplication in Flowering Plants.</title>
        <authorList>
            <person name="Shi T."/>
            <person name="Rahmani R.S."/>
            <person name="Gugger P.F."/>
            <person name="Wang M."/>
            <person name="Li H."/>
            <person name="Zhang Y."/>
            <person name="Li Z."/>
            <person name="Wang Q."/>
            <person name="Van de Peer Y."/>
            <person name="Marchal K."/>
            <person name="Chen J."/>
        </authorList>
    </citation>
    <scope>NUCLEOTIDE SEQUENCE [LARGE SCALE GENOMIC DNA]</scope>
    <source>
        <tissue evidence="8">Leaf</tissue>
    </source>
</reference>
<comment type="caution">
    <text evidence="8">The sequence shown here is derived from an EMBL/GenBank/DDBJ whole genome shotgun (WGS) entry which is preliminary data.</text>
</comment>
<evidence type="ECO:0000256" key="3">
    <source>
        <dbReference type="ARBA" id="ARBA00022448"/>
    </source>
</evidence>
<evidence type="ECO:0000313" key="8">
    <source>
        <dbReference type="EMBL" id="DAD21786.1"/>
    </source>
</evidence>
<name>A0A822XS72_NELNU</name>
<evidence type="ECO:0000256" key="2">
    <source>
        <dbReference type="ARBA" id="ARBA00006213"/>
    </source>
</evidence>
<comment type="similarity">
    <text evidence="2">Belongs to the purine permeases (TC 2.A.7.14) family.</text>
</comment>
<evidence type="ECO:0000256" key="4">
    <source>
        <dbReference type="ARBA" id="ARBA00022692"/>
    </source>
</evidence>
<keyword evidence="5 7" id="KW-1133">Transmembrane helix</keyword>
<comment type="subcellular location">
    <subcellularLocation>
        <location evidence="1">Membrane</location>
    </subcellularLocation>
</comment>
<keyword evidence="3" id="KW-0813">Transport</keyword>
<dbReference type="InterPro" id="IPR030182">
    <property type="entry name" value="PUP_plant"/>
</dbReference>
<dbReference type="PANTHER" id="PTHR31376:SF105">
    <property type="entry name" value="PURINE PERMEASE-RELATED"/>
    <property type="match status" value="1"/>
</dbReference>
<dbReference type="GO" id="GO:0016020">
    <property type="term" value="C:membrane"/>
    <property type="evidence" value="ECO:0007669"/>
    <property type="project" value="UniProtKB-SubCell"/>
</dbReference>
<dbReference type="EMBL" id="DUZY01000001">
    <property type="protein sequence ID" value="DAD21786.1"/>
    <property type="molecule type" value="Genomic_DNA"/>
</dbReference>
<dbReference type="AlphaFoldDB" id="A0A822XS72"/>
<evidence type="ECO:0000256" key="1">
    <source>
        <dbReference type="ARBA" id="ARBA00004370"/>
    </source>
</evidence>
<dbReference type="GO" id="GO:0005345">
    <property type="term" value="F:purine nucleobase transmembrane transporter activity"/>
    <property type="evidence" value="ECO:0007669"/>
    <property type="project" value="UniProtKB-ARBA"/>
</dbReference>
<sequence>MNTYLFIAYTILGLINGFANYLYGYGLSCLPVSTGGLIVVLLTMGAIVIALHASSDRPANEYNTQYYMGFAMIVNATLINELTPPLIKLMYKKLKQGITYSLVMEI</sequence>
<feature type="transmembrane region" description="Helical" evidence="7">
    <location>
        <begin position="66"/>
        <end position="87"/>
    </location>
</feature>